<dbReference type="Pfam" id="PF03133">
    <property type="entry name" value="TTL"/>
    <property type="match status" value="1"/>
</dbReference>
<protein>
    <recommendedName>
        <fullName evidence="6">Tubulin-tyrosine ligase family protein</fullName>
    </recommendedName>
</protein>
<dbReference type="EMBL" id="CAJJDP010000059">
    <property type="protein sequence ID" value="CAD8172331.1"/>
    <property type="molecule type" value="Genomic_DNA"/>
</dbReference>
<dbReference type="GO" id="GO:0000226">
    <property type="term" value="P:microtubule cytoskeleton organization"/>
    <property type="evidence" value="ECO:0007669"/>
    <property type="project" value="TreeGrafter"/>
</dbReference>
<reference evidence="4" key="1">
    <citation type="submission" date="2021-01" db="EMBL/GenBank/DDBJ databases">
        <authorList>
            <consortium name="Genoscope - CEA"/>
            <person name="William W."/>
        </authorList>
    </citation>
    <scope>NUCLEOTIDE SEQUENCE</scope>
</reference>
<dbReference type="GO" id="GO:0005524">
    <property type="term" value="F:ATP binding"/>
    <property type="evidence" value="ECO:0007669"/>
    <property type="project" value="UniProtKB-KW"/>
</dbReference>
<dbReference type="PROSITE" id="PS51221">
    <property type="entry name" value="TTL"/>
    <property type="match status" value="1"/>
</dbReference>
<proteinExistence type="predicted"/>
<dbReference type="OMA" id="QLLEWKI"/>
<evidence type="ECO:0000256" key="2">
    <source>
        <dbReference type="ARBA" id="ARBA00022741"/>
    </source>
</evidence>
<dbReference type="PANTHER" id="PTHR12241">
    <property type="entry name" value="TUBULIN POLYGLUTAMYLASE"/>
    <property type="match status" value="1"/>
</dbReference>
<evidence type="ECO:0000313" key="4">
    <source>
        <dbReference type="EMBL" id="CAD8172331.1"/>
    </source>
</evidence>
<keyword evidence="2" id="KW-0547">Nucleotide-binding</keyword>
<dbReference type="GO" id="GO:0070740">
    <property type="term" value="F:tubulin-glutamic acid ligase activity"/>
    <property type="evidence" value="ECO:0007669"/>
    <property type="project" value="TreeGrafter"/>
</dbReference>
<organism evidence="4 5">
    <name type="scientific">Paramecium octaurelia</name>
    <dbReference type="NCBI Taxonomy" id="43137"/>
    <lineage>
        <taxon>Eukaryota</taxon>
        <taxon>Sar</taxon>
        <taxon>Alveolata</taxon>
        <taxon>Ciliophora</taxon>
        <taxon>Intramacronucleata</taxon>
        <taxon>Oligohymenophorea</taxon>
        <taxon>Peniculida</taxon>
        <taxon>Parameciidae</taxon>
        <taxon>Paramecium</taxon>
    </lineage>
</organism>
<gene>
    <name evidence="4" type="ORF">POCTA_138.1.T0600059</name>
</gene>
<dbReference type="GO" id="GO:0015631">
    <property type="term" value="F:tubulin binding"/>
    <property type="evidence" value="ECO:0007669"/>
    <property type="project" value="TreeGrafter"/>
</dbReference>
<dbReference type="PANTHER" id="PTHR12241:SF147">
    <property type="entry name" value="TUBULIN POLYGLUTAMYLASE TTLL7"/>
    <property type="match status" value="1"/>
</dbReference>
<evidence type="ECO:0000256" key="3">
    <source>
        <dbReference type="ARBA" id="ARBA00022840"/>
    </source>
</evidence>
<sequence>MSVFMSLQQLDQLPRDFIKRKVLINLEQTKYKVIEEAVQLLEWKITPSDIECHIFWKDTYVTDEEYRRLLPYQRINHFPGSYMLGKKNELCRNLNRMRKMFPDDYDFFPRTWQLPYQSEEVRQKQGTGIFIVKPEANCQGRGIFLTKKLDPFLDKHYVVQEYLSNPYLIDGLKFDLRIYVLLKSIHPLKIFMYQEGLARFSTKKYVKPQKKNLGSVTMHLTNYAINKRSKDFIFNNDTNKDDVGHKRSLTSVLKYLQDQGQDVKQLLNQIKQVIVKTIQSVQGELSHLYRSQQHNNDGIEQCFELFGFDILLDSSLKPWLLEVNHTPSFSTDTPLDKIIKRNLIRDTLILLDVKNKPKKIYLEQKRAPIYQRPIKMSLEEKEKQSAKMSHFEEKHLNGYIKIYPDENKDYYEQFMPPKPKERENRESMIIQQLEQFKNVERAIKSQAEVKLPQQKKNAKRLSTNQSFSDLDGQSLQQLTGRNAVIPQTRTTSQQRPFSSITTINRTISAVRKTALANQYQNLNTSQNQKRLVYPPPAELPPKPVYKMIPIKTFSFQKIENNQKNE</sequence>
<keyword evidence="5" id="KW-1185">Reference proteome</keyword>
<dbReference type="OrthoDB" id="202825at2759"/>
<accession>A0A8S1V617</accession>
<keyword evidence="1" id="KW-0436">Ligase</keyword>
<dbReference type="InterPro" id="IPR004344">
    <property type="entry name" value="TTL/TTLL_fam"/>
</dbReference>
<evidence type="ECO:0000313" key="5">
    <source>
        <dbReference type="Proteomes" id="UP000683925"/>
    </source>
</evidence>
<keyword evidence="3" id="KW-0067">ATP-binding</keyword>
<comment type="caution">
    <text evidence="4">The sequence shown here is derived from an EMBL/GenBank/DDBJ whole genome shotgun (WGS) entry which is preliminary data.</text>
</comment>
<dbReference type="Proteomes" id="UP000683925">
    <property type="component" value="Unassembled WGS sequence"/>
</dbReference>
<dbReference type="AlphaFoldDB" id="A0A8S1V617"/>
<dbReference type="GO" id="GO:0036064">
    <property type="term" value="C:ciliary basal body"/>
    <property type="evidence" value="ECO:0007669"/>
    <property type="project" value="TreeGrafter"/>
</dbReference>
<evidence type="ECO:0008006" key="6">
    <source>
        <dbReference type="Google" id="ProtNLM"/>
    </source>
</evidence>
<evidence type="ECO:0000256" key="1">
    <source>
        <dbReference type="ARBA" id="ARBA00022598"/>
    </source>
</evidence>
<name>A0A8S1V617_PAROT</name>